<reference evidence="2" key="2">
    <citation type="submission" date="2020-05" db="UniProtKB">
        <authorList>
            <consortium name="EnsemblMetazoa"/>
        </authorList>
    </citation>
    <scope>IDENTIFICATION</scope>
</reference>
<organism evidence="1">
    <name type="scientific">Anopheles sinensis</name>
    <name type="common">Mosquito</name>
    <dbReference type="NCBI Taxonomy" id="74873"/>
    <lineage>
        <taxon>Eukaryota</taxon>
        <taxon>Metazoa</taxon>
        <taxon>Ecdysozoa</taxon>
        <taxon>Arthropoda</taxon>
        <taxon>Hexapoda</taxon>
        <taxon>Insecta</taxon>
        <taxon>Pterygota</taxon>
        <taxon>Neoptera</taxon>
        <taxon>Endopterygota</taxon>
        <taxon>Diptera</taxon>
        <taxon>Nematocera</taxon>
        <taxon>Culicoidea</taxon>
        <taxon>Culicidae</taxon>
        <taxon>Anophelinae</taxon>
        <taxon>Anopheles</taxon>
    </lineage>
</organism>
<evidence type="ECO:0000313" key="1">
    <source>
        <dbReference type="EMBL" id="KFB47096.1"/>
    </source>
</evidence>
<sequence length="103" mass="11873">MSTINTRKTLHTISKRCCCPAPYHQREGGNRLKKNTVTATISKLPIKPPTERWHVRERTVRKADERCHLPWSIANGYQKVLLAKPFTRKPYDSSCLVFAPKGR</sequence>
<dbReference type="EMBL" id="ATLV01022045">
    <property type="status" value="NOT_ANNOTATED_CDS"/>
    <property type="molecule type" value="Genomic_DNA"/>
</dbReference>
<dbReference type="Proteomes" id="UP000030765">
    <property type="component" value="Unassembled WGS sequence"/>
</dbReference>
<name>A0A084WA52_ANOSI</name>
<keyword evidence="3" id="KW-1185">Reference proteome</keyword>
<accession>A0A084WA52</accession>
<dbReference type="AlphaFoldDB" id="A0A084WA52"/>
<dbReference type="EnsemblMetazoa" id="ASIC015143-RA">
    <property type="protein sequence ID" value="ASIC015143-PA"/>
    <property type="gene ID" value="ASIC015143"/>
</dbReference>
<protein>
    <submittedName>
        <fullName evidence="1 2">Urease accessory protein ureD, putative</fullName>
    </submittedName>
</protein>
<dbReference type="EMBL" id="KE525327">
    <property type="protein sequence ID" value="KFB47096.1"/>
    <property type="molecule type" value="Genomic_DNA"/>
</dbReference>
<evidence type="ECO:0000313" key="3">
    <source>
        <dbReference type="Proteomes" id="UP000030765"/>
    </source>
</evidence>
<proteinExistence type="predicted"/>
<dbReference type="VEuPathDB" id="VectorBase:ASIC015143"/>
<gene>
    <name evidence="1" type="ORF">ZHAS_00015143</name>
</gene>
<reference evidence="1 3" key="1">
    <citation type="journal article" date="2014" name="BMC Genomics">
        <title>Genome sequence of Anopheles sinensis provides insight into genetics basis of mosquito competence for malaria parasites.</title>
        <authorList>
            <person name="Zhou D."/>
            <person name="Zhang D."/>
            <person name="Ding G."/>
            <person name="Shi L."/>
            <person name="Hou Q."/>
            <person name="Ye Y."/>
            <person name="Xu Y."/>
            <person name="Zhou H."/>
            <person name="Xiong C."/>
            <person name="Li S."/>
            <person name="Yu J."/>
            <person name="Hong S."/>
            <person name="Yu X."/>
            <person name="Zou P."/>
            <person name="Chen C."/>
            <person name="Chang X."/>
            <person name="Wang W."/>
            <person name="Lv Y."/>
            <person name="Sun Y."/>
            <person name="Ma L."/>
            <person name="Shen B."/>
            <person name="Zhu C."/>
        </authorList>
    </citation>
    <scope>NUCLEOTIDE SEQUENCE [LARGE SCALE GENOMIC DNA]</scope>
</reference>
<evidence type="ECO:0000313" key="2">
    <source>
        <dbReference type="EnsemblMetazoa" id="ASIC015143-PA"/>
    </source>
</evidence>